<dbReference type="Pfam" id="PF01261">
    <property type="entry name" value="AP_endonuc_2"/>
    <property type="match status" value="1"/>
</dbReference>
<sequence>MTMIESMYKYMKVGIIHFMAYPVLNGDGPVAETLQKIAEDDYFNAVEISWIKDPAAKAEAKKILKTSHMVVGYGAQPRLLTTGFDINSLDEDMRQKALATLKEGIDEAYEMGASGFAFLSGKYPGDDKKNTAMEALIASTVELCNYAKSKGNMRVELEVFDRDIEKKSLIGPAADARAFAEAVSKQCDNFGLLVDLSHIPQLNESPEQALLPVKDYLTHAHLGNCVVKDKTHPAYGDKHPRFGIEGGENDVDETVAFLKVLLDIGFLNADNPPIVSFEVKPVGDENPELVIANAKRVLTEAWAKL</sequence>
<dbReference type="EMBL" id="CP002360">
    <property type="protein sequence ID" value="AEE96568.1"/>
    <property type="molecule type" value="Genomic_DNA"/>
</dbReference>
<dbReference type="STRING" id="697281.Mahau_1375"/>
<dbReference type="eggNOG" id="COG1082">
    <property type="taxonomic scope" value="Bacteria"/>
</dbReference>
<keyword evidence="2" id="KW-0413">Isomerase</keyword>
<dbReference type="SUPFAM" id="SSF51658">
    <property type="entry name" value="Xylose isomerase-like"/>
    <property type="match status" value="1"/>
</dbReference>
<reference evidence="3" key="1">
    <citation type="submission" date="2010-11" db="EMBL/GenBank/DDBJ databases">
        <title>The complete genome of Mahella australiensis DSM 15567.</title>
        <authorList>
            <consortium name="US DOE Joint Genome Institute (JGI-PGF)"/>
            <person name="Lucas S."/>
            <person name="Copeland A."/>
            <person name="Lapidus A."/>
            <person name="Bruce D."/>
            <person name="Goodwin L."/>
            <person name="Pitluck S."/>
            <person name="Kyrpides N."/>
            <person name="Mavromatis K."/>
            <person name="Pagani I."/>
            <person name="Ivanova N."/>
            <person name="Teshima H."/>
            <person name="Brettin T."/>
            <person name="Detter J.C."/>
            <person name="Han C."/>
            <person name="Tapia R."/>
            <person name="Land M."/>
            <person name="Hauser L."/>
            <person name="Markowitz V."/>
            <person name="Cheng J.-F."/>
            <person name="Hugenholtz P."/>
            <person name="Woyke T."/>
            <person name="Wu D."/>
            <person name="Spring S."/>
            <person name="Pukall R."/>
            <person name="Steenblock K."/>
            <person name="Schneider S."/>
            <person name="Klenk H.-P."/>
            <person name="Eisen J.A."/>
        </authorList>
    </citation>
    <scope>NUCLEOTIDE SEQUENCE [LARGE SCALE GENOMIC DNA]</scope>
    <source>
        <strain evidence="3">DSM 15567 / CIP 107919 / 50-1 BON</strain>
    </source>
</reference>
<dbReference type="PANTHER" id="PTHR12110">
    <property type="entry name" value="HYDROXYPYRUVATE ISOMERASE"/>
    <property type="match status" value="1"/>
</dbReference>
<dbReference type="Gene3D" id="3.20.20.150">
    <property type="entry name" value="Divalent-metal-dependent TIM barrel enzymes"/>
    <property type="match status" value="1"/>
</dbReference>
<name>F3ZXB1_MAHA5</name>
<dbReference type="GO" id="GO:0016853">
    <property type="term" value="F:isomerase activity"/>
    <property type="evidence" value="ECO:0007669"/>
    <property type="project" value="UniProtKB-KW"/>
</dbReference>
<dbReference type="KEGG" id="mas:Mahau_1375"/>
<evidence type="ECO:0000259" key="1">
    <source>
        <dbReference type="Pfam" id="PF01261"/>
    </source>
</evidence>
<dbReference type="HOGENOM" id="CLU_064084_0_0_9"/>
<dbReference type="PANTHER" id="PTHR12110:SF21">
    <property type="entry name" value="XYLOSE ISOMERASE-LIKE TIM BARREL DOMAIN-CONTAINING PROTEIN"/>
    <property type="match status" value="1"/>
</dbReference>
<dbReference type="InterPro" id="IPR036237">
    <property type="entry name" value="Xyl_isomerase-like_sf"/>
</dbReference>
<evidence type="ECO:0000313" key="2">
    <source>
        <dbReference type="EMBL" id="AEE96568.1"/>
    </source>
</evidence>
<dbReference type="Proteomes" id="UP000008457">
    <property type="component" value="Chromosome"/>
</dbReference>
<organism evidence="2 3">
    <name type="scientific">Mahella australiensis (strain DSM 15567 / CIP 107919 / 50-1 BON)</name>
    <dbReference type="NCBI Taxonomy" id="697281"/>
    <lineage>
        <taxon>Bacteria</taxon>
        <taxon>Bacillati</taxon>
        <taxon>Bacillota</taxon>
        <taxon>Clostridia</taxon>
        <taxon>Thermoanaerobacterales</taxon>
        <taxon>Thermoanaerobacterales Family IV. Incertae Sedis</taxon>
        <taxon>Mahella</taxon>
    </lineage>
</organism>
<proteinExistence type="predicted"/>
<dbReference type="InterPro" id="IPR050312">
    <property type="entry name" value="IolE/XylAMocC-like"/>
</dbReference>
<gene>
    <name evidence="2" type="ordered locus">Mahau_1375</name>
</gene>
<feature type="domain" description="Xylose isomerase-like TIM barrel" evidence="1">
    <location>
        <begin position="43"/>
        <end position="288"/>
    </location>
</feature>
<accession>F3ZXB1</accession>
<reference evidence="2 3" key="2">
    <citation type="journal article" date="2011" name="Stand. Genomic Sci.">
        <title>Complete genome sequence of Mahella australiensis type strain (50-1 BON).</title>
        <authorList>
            <person name="Sikorski J."/>
            <person name="Teshima H."/>
            <person name="Nolan M."/>
            <person name="Lucas S."/>
            <person name="Hammon N."/>
            <person name="Deshpande S."/>
            <person name="Cheng J.F."/>
            <person name="Pitluck S."/>
            <person name="Liolios K."/>
            <person name="Pagani I."/>
            <person name="Ivanova N."/>
            <person name="Huntemann M."/>
            <person name="Mavromatis K."/>
            <person name="Ovchinikova G."/>
            <person name="Pati A."/>
            <person name="Tapia R."/>
            <person name="Han C."/>
            <person name="Goodwin L."/>
            <person name="Chen A."/>
            <person name="Palaniappan K."/>
            <person name="Land M."/>
            <person name="Hauser L."/>
            <person name="Ngatchou-Djao O.D."/>
            <person name="Rohde M."/>
            <person name="Pukall R."/>
            <person name="Spring S."/>
            <person name="Abt B."/>
            <person name="Goker M."/>
            <person name="Detter J.C."/>
            <person name="Woyke T."/>
            <person name="Bristow J."/>
            <person name="Markowitz V."/>
            <person name="Hugenholtz P."/>
            <person name="Eisen J.A."/>
            <person name="Kyrpides N.C."/>
            <person name="Klenk H.P."/>
            <person name="Lapidus A."/>
        </authorList>
    </citation>
    <scope>NUCLEOTIDE SEQUENCE [LARGE SCALE GENOMIC DNA]</scope>
    <source>
        <strain evidence="3">DSM 15567 / CIP 107919 / 50-1 BON</strain>
    </source>
</reference>
<dbReference type="InterPro" id="IPR013022">
    <property type="entry name" value="Xyl_isomerase-like_TIM-brl"/>
</dbReference>
<dbReference type="RefSeq" id="WP_013780998.1">
    <property type="nucleotide sequence ID" value="NC_015520.1"/>
</dbReference>
<protein>
    <submittedName>
        <fullName evidence="2">Xylose isomerase domain-containing protein TIM barrel</fullName>
    </submittedName>
</protein>
<evidence type="ECO:0000313" key="3">
    <source>
        <dbReference type="Proteomes" id="UP000008457"/>
    </source>
</evidence>
<dbReference type="AlphaFoldDB" id="F3ZXB1"/>
<keyword evidence="3" id="KW-1185">Reference proteome</keyword>